<dbReference type="InterPro" id="IPR029052">
    <property type="entry name" value="Metallo-depent_PP-like"/>
</dbReference>
<dbReference type="InterPro" id="IPR006311">
    <property type="entry name" value="TAT_signal"/>
</dbReference>
<dbReference type="PANTHER" id="PTHR43606:SF2">
    <property type="entry name" value="ALKALINE PHOSPHATASE FAMILY PROTEIN (AFU_ORTHOLOGUE AFUA_5G03860)"/>
    <property type="match status" value="1"/>
</dbReference>
<dbReference type="SUPFAM" id="SSF56300">
    <property type="entry name" value="Metallo-dependent phosphatases"/>
    <property type="match status" value="1"/>
</dbReference>
<evidence type="ECO:0000256" key="1">
    <source>
        <dbReference type="SAM" id="SignalP"/>
    </source>
</evidence>
<accession>A0A2D2B489</accession>
<dbReference type="PROSITE" id="PS51318">
    <property type="entry name" value="TAT"/>
    <property type="match status" value="1"/>
</dbReference>
<evidence type="ECO:0000313" key="4">
    <source>
        <dbReference type="EMBL" id="ATQ45067.1"/>
    </source>
</evidence>
<gene>
    <name evidence="4" type="ORF">CSW64_16505</name>
</gene>
<dbReference type="KEGG" id="cmb:CSW64_16505"/>
<dbReference type="AlphaFoldDB" id="A0A2D2B489"/>
<reference evidence="4 5" key="1">
    <citation type="submission" date="2017-10" db="EMBL/GenBank/DDBJ databases">
        <title>Genome sequence of Caulobacter mirabilis FWC38.</title>
        <authorList>
            <person name="Fiebig A."/>
            <person name="Crosson S."/>
        </authorList>
    </citation>
    <scope>NUCLEOTIDE SEQUENCE [LARGE SCALE GENOMIC DNA]</scope>
    <source>
        <strain evidence="4 5">FWC 38</strain>
    </source>
</reference>
<dbReference type="InterPro" id="IPR038607">
    <property type="entry name" value="PhoD-like_sf"/>
</dbReference>
<dbReference type="EMBL" id="CP024201">
    <property type="protein sequence ID" value="ATQ45067.1"/>
    <property type="molecule type" value="Genomic_DNA"/>
</dbReference>
<organism evidence="4 5">
    <name type="scientific">Caulobacter mirabilis</name>
    <dbReference type="NCBI Taxonomy" id="69666"/>
    <lineage>
        <taxon>Bacteria</taxon>
        <taxon>Pseudomonadati</taxon>
        <taxon>Pseudomonadota</taxon>
        <taxon>Alphaproteobacteria</taxon>
        <taxon>Caulobacterales</taxon>
        <taxon>Caulobacteraceae</taxon>
        <taxon>Caulobacter</taxon>
    </lineage>
</organism>
<dbReference type="OrthoDB" id="327733at2"/>
<sequence>MNGGLPRRGLLLAGTLGLGALASPGGAAVARDLLTARGFTHGVASGEPGPRSMLLWTRYVAASGDAARLTVEVSETQDFRRIVVGGSVTASPDRDWTARLTIQGLQPGRWCYYRFIAPDGLISPVGRTRTLPVGRVEQFGLGVFSCSNLPYGWFNAYAHASARDDLHLMVHNGDYIYEYPRGRYPDAEKAIKDRLIEPANETILLADYRLRYASYRADADLQRLHRLFPMVSRWDDHEIANDAWTGGAENHAAADGDWAARKAAAIKAYREWLPVSDASWTSYDIGDLATLFQPETRLTARSRRLDLGEVALGAENMTAAFADLRDNVLRDPARTLMGAEQEAWLRKGMAQSVRRGARWQVLTQQVVMGDLNMPPIPDGLAESLNVPPEGLGYLKAATAAAQAGLPVSLDSWGGFPAARARLLAAAQAADADLVVLSGDSHNAWAFDLSEGGRPAGVEFAGHSVTSPGFETYLPVPPELVSQLLIGASPELKWADTSQRGYLAVQLTPEHVTGEWVFVDTIKDRSVRTRPSRSMTVARGRRRFTSES</sequence>
<feature type="domain" description="PhoD-like phosphatase metallophosphatase" evidence="2">
    <location>
        <begin position="141"/>
        <end position="515"/>
    </location>
</feature>
<protein>
    <submittedName>
        <fullName evidence="4">Alkaline phosphatase</fullName>
    </submittedName>
</protein>
<keyword evidence="1" id="KW-0732">Signal</keyword>
<evidence type="ECO:0000259" key="3">
    <source>
        <dbReference type="Pfam" id="PF16655"/>
    </source>
</evidence>
<dbReference type="InterPro" id="IPR032093">
    <property type="entry name" value="PhoD_N"/>
</dbReference>
<dbReference type="InterPro" id="IPR018946">
    <property type="entry name" value="PhoD-like_MPP"/>
</dbReference>
<dbReference type="Gene3D" id="3.60.21.70">
    <property type="entry name" value="PhoD-like phosphatase"/>
    <property type="match status" value="1"/>
</dbReference>
<evidence type="ECO:0000259" key="2">
    <source>
        <dbReference type="Pfam" id="PF09423"/>
    </source>
</evidence>
<feature type="signal peptide" evidence="1">
    <location>
        <begin position="1"/>
        <end position="27"/>
    </location>
</feature>
<proteinExistence type="predicted"/>
<dbReference type="InterPro" id="IPR052900">
    <property type="entry name" value="Phospholipid_Metab_Enz"/>
</dbReference>
<dbReference type="Pfam" id="PF09423">
    <property type="entry name" value="PhoD"/>
    <property type="match status" value="1"/>
</dbReference>
<dbReference type="RefSeq" id="WP_099624304.1">
    <property type="nucleotide sequence ID" value="NZ_CP024201.1"/>
</dbReference>
<dbReference type="Pfam" id="PF16655">
    <property type="entry name" value="PhoD_N"/>
    <property type="match status" value="1"/>
</dbReference>
<dbReference type="PANTHER" id="PTHR43606">
    <property type="entry name" value="PHOSPHATASE, PUTATIVE (AFU_ORTHOLOGUE AFUA_6G08710)-RELATED"/>
    <property type="match status" value="1"/>
</dbReference>
<keyword evidence="5" id="KW-1185">Reference proteome</keyword>
<name>A0A2D2B489_9CAUL</name>
<evidence type="ECO:0000313" key="5">
    <source>
        <dbReference type="Proteomes" id="UP000228945"/>
    </source>
</evidence>
<feature type="chain" id="PRO_5013857550" evidence="1">
    <location>
        <begin position="28"/>
        <end position="547"/>
    </location>
</feature>
<feature type="domain" description="Phospholipase D N-terminal" evidence="3">
    <location>
        <begin position="41"/>
        <end position="130"/>
    </location>
</feature>
<dbReference type="Gene3D" id="2.60.40.380">
    <property type="entry name" value="Purple acid phosphatase-like, N-terminal"/>
    <property type="match status" value="1"/>
</dbReference>
<dbReference type="Proteomes" id="UP000228945">
    <property type="component" value="Chromosome"/>
</dbReference>